<keyword evidence="6" id="KW-1185">Reference proteome</keyword>
<gene>
    <name evidence="5" type="ORF">DFR67_11394</name>
</gene>
<evidence type="ECO:0000256" key="2">
    <source>
        <dbReference type="ARBA" id="ARBA00005983"/>
    </source>
</evidence>
<name>A0A318RD74_WILLI</name>
<sequence length="358" mass="38120">MAGGVVPWTGPPAAARAAERGRPRSLQLGSLLVRAMLIVNPFATSTTEAGRDALLNTLTASLRRPGDVRSAPNSFDVTVEHTTHRGHAGELAAQARIEGYDVVVVHGGDGSVNEVVNGLLDSPDMPAAGLPSPALAVVPGGSANVFARALGIDPDPLKATGQLVDLLATGQRRRVSLGHTDNRWFLFNAGLGVDARVIKSIEQQRTAGHPATAGRYFWTTVRTFIGAARDTPTLTVRIPDSEPVDGVHFAFVSNASPWTYLGTRPIETNPGTNFDNRLGVFASRSMNPIRNLPLARQLLSTRATPHVRHLLRADDVNAVEITSTEPIDMQMDGEYLGTRTALMVQCRAAAVEVVAPKS</sequence>
<dbReference type="GO" id="GO:0005886">
    <property type="term" value="C:plasma membrane"/>
    <property type="evidence" value="ECO:0007669"/>
    <property type="project" value="TreeGrafter"/>
</dbReference>
<evidence type="ECO:0000313" key="6">
    <source>
        <dbReference type="Proteomes" id="UP000247591"/>
    </source>
</evidence>
<organism evidence="5 6">
    <name type="scientific">Williamsia limnetica</name>
    <dbReference type="NCBI Taxonomy" id="882452"/>
    <lineage>
        <taxon>Bacteria</taxon>
        <taxon>Bacillati</taxon>
        <taxon>Actinomycetota</taxon>
        <taxon>Actinomycetes</taxon>
        <taxon>Mycobacteriales</taxon>
        <taxon>Nocardiaceae</taxon>
        <taxon>Williamsia</taxon>
    </lineage>
</organism>
<keyword evidence="5" id="KW-0418">Kinase</keyword>
<dbReference type="Gene3D" id="2.60.200.40">
    <property type="match status" value="1"/>
</dbReference>
<dbReference type="Proteomes" id="UP000247591">
    <property type="component" value="Unassembled WGS sequence"/>
</dbReference>
<dbReference type="Pfam" id="PF00781">
    <property type="entry name" value="DAGK_cat"/>
    <property type="match status" value="1"/>
</dbReference>
<dbReference type="InterPro" id="IPR001206">
    <property type="entry name" value="Diacylglycerol_kinase_cat_dom"/>
</dbReference>
<keyword evidence="5" id="KW-0808">Transferase</keyword>
<dbReference type="PANTHER" id="PTHR12358:SF106">
    <property type="entry name" value="LIPID KINASE YEGS"/>
    <property type="match status" value="1"/>
</dbReference>
<comment type="caution">
    <text evidence="5">The sequence shown here is derived from an EMBL/GenBank/DDBJ whole genome shotgun (WGS) entry which is preliminary data.</text>
</comment>
<protein>
    <submittedName>
        <fullName evidence="5">Diacylglycerol kinase family enzyme</fullName>
    </submittedName>
</protein>
<feature type="domain" description="DAGKc" evidence="4">
    <location>
        <begin position="30"/>
        <end position="182"/>
    </location>
</feature>
<dbReference type="PANTHER" id="PTHR12358">
    <property type="entry name" value="SPHINGOSINE KINASE"/>
    <property type="match status" value="1"/>
</dbReference>
<dbReference type="InterPro" id="IPR050187">
    <property type="entry name" value="Lipid_Phosphate_FormReg"/>
</dbReference>
<evidence type="ECO:0000256" key="3">
    <source>
        <dbReference type="SAM" id="MobiDB-lite"/>
    </source>
</evidence>
<proteinExistence type="inferred from homology"/>
<comment type="similarity">
    <text evidence="2">Belongs to the diacylglycerol/lipid kinase family.</text>
</comment>
<evidence type="ECO:0000259" key="4">
    <source>
        <dbReference type="PROSITE" id="PS50146"/>
    </source>
</evidence>
<dbReference type="SUPFAM" id="SSF111331">
    <property type="entry name" value="NAD kinase/diacylglycerol kinase-like"/>
    <property type="match status" value="1"/>
</dbReference>
<dbReference type="Gene3D" id="3.40.50.10330">
    <property type="entry name" value="Probable inorganic polyphosphate/atp-NAD kinase, domain 1"/>
    <property type="match status" value="1"/>
</dbReference>
<comment type="cofactor">
    <cofactor evidence="1">
        <name>Mg(2+)</name>
        <dbReference type="ChEBI" id="CHEBI:18420"/>
    </cofactor>
</comment>
<dbReference type="InterPro" id="IPR016064">
    <property type="entry name" value="NAD/diacylglycerol_kinase_sf"/>
</dbReference>
<feature type="region of interest" description="Disordered" evidence="3">
    <location>
        <begin position="1"/>
        <end position="21"/>
    </location>
</feature>
<dbReference type="GO" id="GO:0004143">
    <property type="term" value="F:ATP-dependent diacylglycerol kinase activity"/>
    <property type="evidence" value="ECO:0007669"/>
    <property type="project" value="TreeGrafter"/>
</dbReference>
<dbReference type="AlphaFoldDB" id="A0A318RD74"/>
<dbReference type="PROSITE" id="PS50146">
    <property type="entry name" value="DAGK"/>
    <property type="match status" value="1"/>
</dbReference>
<evidence type="ECO:0000313" key="5">
    <source>
        <dbReference type="EMBL" id="PYE14300.1"/>
    </source>
</evidence>
<dbReference type="InterPro" id="IPR017438">
    <property type="entry name" value="ATP-NAD_kinase_N"/>
</dbReference>
<accession>A0A318RD74</accession>
<evidence type="ECO:0000256" key="1">
    <source>
        <dbReference type="ARBA" id="ARBA00001946"/>
    </source>
</evidence>
<reference evidence="5 6" key="1">
    <citation type="submission" date="2018-06" db="EMBL/GenBank/DDBJ databases">
        <title>Genomic Encyclopedia of Type Strains, Phase IV (KMG-IV): sequencing the most valuable type-strain genomes for metagenomic binning, comparative biology and taxonomic classification.</title>
        <authorList>
            <person name="Goeker M."/>
        </authorList>
    </citation>
    <scope>NUCLEOTIDE SEQUENCE [LARGE SCALE GENOMIC DNA]</scope>
    <source>
        <strain evidence="5 6">DSM 45521</strain>
    </source>
</reference>
<dbReference type="SMART" id="SM00046">
    <property type="entry name" value="DAGKc"/>
    <property type="match status" value="1"/>
</dbReference>
<dbReference type="EMBL" id="QJSP01000013">
    <property type="protein sequence ID" value="PYE14300.1"/>
    <property type="molecule type" value="Genomic_DNA"/>
</dbReference>